<keyword evidence="4" id="KW-1185">Reference proteome</keyword>
<gene>
    <name evidence="3" type="ORF">J0X15_16525</name>
</gene>
<comment type="caution">
    <text evidence="3">The sequence shown here is derived from an EMBL/GenBank/DDBJ whole genome shotgun (WGS) entry which is preliminary data.</text>
</comment>
<name>A0A939ETH8_9HYPH</name>
<dbReference type="AlphaFoldDB" id="A0A939ETH8"/>
<proteinExistence type="predicted"/>
<dbReference type="Pfam" id="PF04069">
    <property type="entry name" value="OpuAC"/>
    <property type="match status" value="1"/>
</dbReference>
<dbReference type="Gene3D" id="3.40.190.100">
    <property type="entry name" value="Glycine betaine-binding periplasmic protein, domain 2"/>
    <property type="match status" value="1"/>
</dbReference>
<dbReference type="CDD" id="cd13641">
    <property type="entry name" value="PBP2_HisX_like"/>
    <property type="match status" value="1"/>
</dbReference>
<dbReference type="Gene3D" id="3.40.190.10">
    <property type="entry name" value="Periplasmic binding protein-like II"/>
    <property type="match status" value="1"/>
</dbReference>
<sequence>MKKLFLAAAAATLCMGASSALAAEDCGTVTVAEMNWASAGVLAQIDKIILEEGYGCDVELVTGDTMPTFTSMNEKGEPDMAPELWINAVREPLDKAVAEGTLIIGGESLADGGVEGWWVPTYIAEEHNIKTVQDALAHPELFPGAEDDSKGALFNCPSGWACQIITANLFRANKGEEAGFELVDSGSAAGLDGSIARAFERKEGWLGYYWAPTSILGKYEMTKLDRGVSHDKEAWETCTVIADCPDPQPNDWAKSEVFTVVTPSFAEKAGVAMDYAKTRAWGNDICNSVLAWMSSNQATNEDGAYYFLENHADVWSKWVSEETAEKIKAAL</sequence>
<feature type="chain" id="PRO_5037650226" evidence="1">
    <location>
        <begin position="23"/>
        <end position="331"/>
    </location>
</feature>
<dbReference type="Proteomes" id="UP000664779">
    <property type="component" value="Unassembled WGS sequence"/>
</dbReference>
<evidence type="ECO:0000313" key="4">
    <source>
        <dbReference type="Proteomes" id="UP000664779"/>
    </source>
</evidence>
<protein>
    <submittedName>
        <fullName evidence="3">ABC transporter substrate-binding protein</fullName>
    </submittedName>
</protein>
<dbReference type="GO" id="GO:0022857">
    <property type="term" value="F:transmembrane transporter activity"/>
    <property type="evidence" value="ECO:0007669"/>
    <property type="project" value="InterPro"/>
</dbReference>
<feature type="domain" description="ABC-type glycine betaine transport system substrate-binding" evidence="2">
    <location>
        <begin position="28"/>
        <end position="310"/>
    </location>
</feature>
<dbReference type="RefSeq" id="WP_206943100.1">
    <property type="nucleotide sequence ID" value="NZ_JAFLNF010000008.1"/>
</dbReference>
<evidence type="ECO:0000313" key="3">
    <source>
        <dbReference type="EMBL" id="MBO0346834.1"/>
    </source>
</evidence>
<evidence type="ECO:0000256" key="1">
    <source>
        <dbReference type="SAM" id="SignalP"/>
    </source>
</evidence>
<reference evidence="3" key="1">
    <citation type="submission" date="2021-03" db="EMBL/GenBank/DDBJ databases">
        <title>Roseibium sp. CAU 1637 isolated from Incheon.</title>
        <authorList>
            <person name="Kim W."/>
        </authorList>
    </citation>
    <scope>NUCLEOTIDE SEQUENCE</scope>
    <source>
        <strain evidence="3">CAU 1637</strain>
    </source>
</reference>
<dbReference type="GO" id="GO:0043190">
    <property type="term" value="C:ATP-binding cassette (ABC) transporter complex"/>
    <property type="evidence" value="ECO:0007669"/>
    <property type="project" value="InterPro"/>
</dbReference>
<feature type="signal peptide" evidence="1">
    <location>
        <begin position="1"/>
        <end position="22"/>
    </location>
</feature>
<evidence type="ECO:0000259" key="2">
    <source>
        <dbReference type="Pfam" id="PF04069"/>
    </source>
</evidence>
<dbReference type="InterPro" id="IPR007210">
    <property type="entry name" value="ABC_Gly_betaine_transp_sub-bd"/>
</dbReference>
<dbReference type="EMBL" id="JAFLNF010000008">
    <property type="protein sequence ID" value="MBO0346834.1"/>
    <property type="molecule type" value="Genomic_DNA"/>
</dbReference>
<organism evidence="3 4">
    <name type="scientific">Roseibium limicola</name>
    <dbReference type="NCBI Taxonomy" id="2816037"/>
    <lineage>
        <taxon>Bacteria</taxon>
        <taxon>Pseudomonadati</taxon>
        <taxon>Pseudomonadota</taxon>
        <taxon>Alphaproteobacteria</taxon>
        <taxon>Hyphomicrobiales</taxon>
        <taxon>Stappiaceae</taxon>
        <taxon>Roseibium</taxon>
    </lineage>
</organism>
<accession>A0A939ETH8</accession>
<dbReference type="SUPFAM" id="SSF53850">
    <property type="entry name" value="Periplasmic binding protein-like II"/>
    <property type="match status" value="1"/>
</dbReference>
<keyword evidence="1" id="KW-0732">Signal</keyword>